<reference evidence="2 3" key="1">
    <citation type="journal article" date="2011" name="G3 (Bethesda)">
        <title>Genome evolution in the Eremothecium clade of the Saccharomyces complex revealed by comparative genomics.</title>
        <authorList>
            <person name="Wendland J."/>
            <person name="Walther A."/>
        </authorList>
    </citation>
    <scope>NUCLEOTIDE SEQUENCE [LARGE SCALE GENOMIC DNA]</scope>
    <source>
        <strain evidence="3">CBS 270.75 / DBVPG 7215 / KCTC 17166 / NRRL Y-17582</strain>
    </source>
</reference>
<proteinExistence type="predicted"/>
<dbReference type="OrthoDB" id="4089784at2759"/>
<evidence type="ECO:0000256" key="1">
    <source>
        <dbReference type="SAM" id="MobiDB-lite"/>
    </source>
</evidence>
<dbReference type="FunCoup" id="I6ND15">
    <property type="interactions" value="230"/>
</dbReference>
<feature type="compositionally biased region" description="Basic and acidic residues" evidence="1">
    <location>
        <begin position="176"/>
        <end position="187"/>
    </location>
</feature>
<name>I6ND15_ERECY</name>
<gene>
    <name evidence="2" type="ordered locus">Ecym_5185</name>
</gene>
<dbReference type="EMBL" id="CP002501">
    <property type="protein sequence ID" value="AET39957.1"/>
    <property type="molecule type" value="Genomic_DNA"/>
</dbReference>
<dbReference type="PANTHER" id="PTHR28155">
    <property type="entry name" value="ACR243WP"/>
    <property type="match status" value="1"/>
</dbReference>
<evidence type="ECO:0008006" key="4">
    <source>
        <dbReference type="Google" id="ProtNLM"/>
    </source>
</evidence>
<dbReference type="GO" id="GO:0006361">
    <property type="term" value="P:transcription initiation at RNA polymerase I promoter"/>
    <property type="evidence" value="ECO:0007669"/>
    <property type="project" value="EnsemblFungi"/>
</dbReference>
<dbReference type="GeneID" id="11470703"/>
<dbReference type="InterPro" id="IPR013240">
    <property type="entry name" value="DNA-dir_RNA_pol1_su_RPA34"/>
</dbReference>
<dbReference type="GO" id="GO:0006363">
    <property type="term" value="P:termination of RNA polymerase I transcription"/>
    <property type="evidence" value="ECO:0007669"/>
    <property type="project" value="EnsemblFungi"/>
</dbReference>
<feature type="region of interest" description="Disordered" evidence="1">
    <location>
        <begin position="176"/>
        <end position="233"/>
    </location>
</feature>
<dbReference type="OMA" id="HFPTGYG"/>
<protein>
    <recommendedName>
        <fullName evidence="4">DNA-directed RNA polymerase I subunit RPA34</fullName>
    </recommendedName>
</protein>
<dbReference type="PANTHER" id="PTHR28155:SF1">
    <property type="entry name" value="DNA-DIRECTED RNA POLYMERASE I SUBUNIT RPA34.5-DOMAIN-CONTAINING PROTEIN"/>
    <property type="match status" value="1"/>
</dbReference>
<dbReference type="HOGENOM" id="CLU_090034_0_0_1"/>
<feature type="compositionally biased region" description="Basic residues" evidence="1">
    <location>
        <begin position="188"/>
        <end position="218"/>
    </location>
</feature>
<dbReference type="InParanoid" id="I6ND15"/>
<dbReference type="GO" id="GO:0006362">
    <property type="term" value="P:transcription elongation by RNA polymerase I"/>
    <property type="evidence" value="ECO:0007669"/>
    <property type="project" value="EnsemblFungi"/>
</dbReference>
<evidence type="ECO:0000313" key="3">
    <source>
        <dbReference type="Proteomes" id="UP000006790"/>
    </source>
</evidence>
<dbReference type="AlphaFoldDB" id="I6ND15"/>
<dbReference type="InterPro" id="IPR053263">
    <property type="entry name" value="Euk_RPA34_RNAP_subunit"/>
</dbReference>
<dbReference type="eggNOG" id="ENOG502S2EI">
    <property type="taxonomic scope" value="Eukaryota"/>
</dbReference>
<organism evidence="2 3">
    <name type="scientific">Eremothecium cymbalariae (strain CBS 270.75 / DBVPG 7215 / KCTC 17166 / NRRL Y-17582)</name>
    <name type="common">Yeast</name>
    <dbReference type="NCBI Taxonomy" id="931890"/>
    <lineage>
        <taxon>Eukaryota</taxon>
        <taxon>Fungi</taxon>
        <taxon>Dikarya</taxon>
        <taxon>Ascomycota</taxon>
        <taxon>Saccharomycotina</taxon>
        <taxon>Saccharomycetes</taxon>
        <taxon>Saccharomycetales</taxon>
        <taxon>Saccharomycetaceae</taxon>
        <taxon>Eremothecium</taxon>
    </lineage>
</organism>
<evidence type="ECO:0000313" key="2">
    <source>
        <dbReference type="EMBL" id="AET39957.1"/>
    </source>
</evidence>
<accession>I6ND15</accession>
<dbReference type="KEGG" id="erc:Ecym_5185"/>
<dbReference type="GO" id="GO:0003899">
    <property type="term" value="F:DNA-directed RNA polymerase activity"/>
    <property type="evidence" value="ECO:0007669"/>
    <property type="project" value="EnsemblFungi"/>
</dbReference>
<dbReference type="STRING" id="931890.I6ND15"/>
<dbReference type="RefSeq" id="XP_003646774.1">
    <property type="nucleotide sequence ID" value="XM_003646726.1"/>
</dbReference>
<sequence length="233" mass="27122">MTKLSKESVSNLSDEEQEVKDVFQIPRGYKQCQHLNKFNKPSKADKKEVWLLKVPKSLDISKLKTLPIDFTGDAPSELSLGDRKYLLREDLLQEDQQAQDSKGNKFSIMVPNNEDNLTVDCKLSIAKFFNVSEAVDIPAIQYDQIRTPRQDVLKVTGLKMRHFATGYNAEDFDIDEEKRLSDGEPPTKKYKKSHEGKKEKKEKKEKKHKEKKEKKDKRDKKDDKAKKEKRTKH</sequence>
<dbReference type="Gene3D" id="6.20.250.70">
    <property type="match status" value="1"/>
</dbReference>
<dbReference type="GO" id="GO:0005736">
    <property type="term" value="C:RNA polymerase I complex"/>
    <property type="evidence" value="ECO:0007669"/>
    <property type="project" value="EnsemblFungi"/>
</dbReference>
<dbReference type="Pfam" id="PF08208">
    <property type="entry name" value="RNA_polI_A34"/>
    <property type="match status" value="1"/>
</dbReference>
<dbReference type="Proteomes" id="UP000006790">
    <property type="component" value="Chromosome 5"/>
</dbReference>
<keyword evidence="3" id="KW-1185">Reference proteome</keyword>